<dbReference type="GO" id="GO:0006749">
    <property type="term" value="P:glutathione metabolic process"/>
    <property type="evidence" value="ECO:0007669"/>
    <property type="project" value="TreeGrafter"/>
</dbReference>
<feature type="domain" description="Hydantoinase B/oxoprolinase" evidence="1">
    <location>
        <begin position="14"/>
        <end position="279"/>
    </location>
</feature>
<dbReference type="GO" id="GO:0005829">
    <property type="term" value="C:cytosol"/>
    <property type="evidence" value="ECO:0007669"/>
    <property type="project" value="TreeGrafter"/>
</dbReference>
<sequence length="300" mass="31747">YQMQTDGLSADAPFTFALRLTVADETVHFDFSGTSSVQQRSINCPFCYTYAMSAYAIKCALLPNIPNNSGMLRPITAEAPENSLLNPLPPASVGARASTGHYVPILAFGALAEVMPEQVMAAAGSPLWNCTQSGVRPDGQTYASNLFFNGGMGATAGSDGEHAISWPSNLSCTPVEVAEQYAPLLFHYKRLRPNSGGIGKYRGGLGEDILIENLSDSPIAVTFMAERTRFGAPGLSGGGDGEVGSVQIDGIEVDNRAQHHLDKGARILMATPGGGGYGRAVDRNADHILEDNILGYTTEE</sequence>
<dbReference type="PANTHER" id="PTHR11365">
    <property type="entry name" value="5-OXOPROLINASE RELATED"/>
    <property type="match status" value="1"/>
</dbReference>
<dbReference type="InterPro" id="IPR003692">
    <property type="entry name" value="Hydantoinase_B"/>
</dbReference>
<gene>
    <name evidence="2" type="ORF">METZ01_LOCUS187130</name>
</gene>
<dbReference type="PANTHER" id="PTHR11365:SF23">
    <property type="entry name" value="HYPOTHETICAL 5-OXOPROLINASE (EUROFUNG)-RELATED"/>
    <property type="match status" value="1"/>
</dbReference>
<dbReference type="EMBL" id="UINC01037973">
    <property type="protein sequence ID" value="SVB34276.1"/>
    <property type="molecule type" value="Genomic_DNA"/>
</dbReference>
<evidence type="ECO:0000259" key="1">
    <source>
        <dbReference type="Pfam" id="PF02538"/>
    </source>
</evidence>
<reference evidence="2" key="1">
    <citation type="submission" date="2018-05" db="EMBL/GenBank/DDBJ databases">
        <authorList>
            <person name="Lanie J.A."/>
            <person name="Ng W.-L."/>
            <person name="Kazmierczak K.M."/>
            <person name="Andrzejewski T.M."/>
            <person name="Davidsen T.M."/>
            <person name="Wayne K.J."/>
            <person name="Tettelin H."/>
            <person name="Glass J.I."/>
            <person name="Rusch D."/>
            <person name="Podicherti R."/>
            <person name="Tsui H.-C.T."/>
            <person name="Winkler M.E."/>
        </authorList>
    </citation>
    <scope>NUCLEOTIDE SEQUENCE</scope>
</reference>
<name>A0A382D708_9ZZZZ</name>
<organism evidence="2">
    <name type="scientific">marine metagenome</name>
    <dbReference type="NCBI Taxonomy" id="408172"/>
    <lineage>
        <taxon>unclassified sequences</taxon>
        <taxon>metagenomes</taxon>
        <taxon>ecological metagenomes</taxon>
    </lineage>
</organism>
<dbReference type="AlphaFoldDB" id="A0A382D708"/>
<feature type="non-terminal residue" evidence="2">
    <location>
        <position position="1"/>
    </location>
</feature>
<accession>A0A382D708</accession>
<dbReference type="Pfam" id="PF02538">
    <property type="entry name" value="Hydantoinase_B"/>
    <property type="match status" value="1"/>
</dbReference>
<proteinExistence type="predicted"/>
<dbReference type="InterPro" id="IPR045079">
    <property type="entry name" value="Oxoprolinase-like"/>
</dbReference>
<dbReference type="GO" id="GO:0017168">
    <property type="term" value="F:5-oxoprolinase (ATP-hydrolyzing) activity"/>
    <property type="evidence" value="ECO:0007669"/>
    <property type="project" value="TreeGrafter"/>
</dbReference>
<protein>
    <recommendedName>
        <fullName evidence="1">Hydantoinase B/oxoprolinase domain-containing protein</fullName>
    </recommendedName>
</protein>
<evidence type="ECO:0000313" key="2">
    <source>
        <dbReference type="EMBL" id="SVB34276.1"/>
    </source>
</evidence>